<proteinExistence type="inferred from homology"/>
<gene>
    <name evidence="4" type="ORF">CGI_10024680</name>
</gene>
<feature type="compositionally biased region" description="Basic and acidic residues" evidence="3">
    <location>
        <begin position="52"/>
        <end position="88"/>
    </location>
</feature>
<keyword evidence="2" id="KW-0175">Coiled coil</keyword>
<feature type="region of interest" description="Disordered" evidence="3">
    <location>
        <begin position="50"/>
        <end position="88"/>
    </location>
</feature>
<sequence>MSESSNYVKFLQLTLEGSQSDEDGSPGDLDGYIEDDFVGEAFLSECDADVDASDRTEADEHMFEQNEDKAAEEPMSEEEKERQMEEWKEELARVEGEITTLRQVLGSKVRYASELKRKMGITPFQELKHDFSEGLKSIQQSETYQKTNETLTNLQNKITSSTAYQKTNEKLHDINDKITHSSAYQKTSSAVKTASEKTNETVRNVASSVSKKIGDLRNTGAFKSVEEKVGGAYANVKAKVTGSKSEDNFESALEKETGNTDANAANGTQPSSLPEEKVPL</sequence>
<evidence type="ECO:0000256" key="1">
    <source>
        <dbReference type="ARBA" id="ARBA00005702"/>
    </source>
</evidence>
<evidence type="ECO:0000256" key="2">
    <source>
        <dbReference type="ARBA" id="ARBA00023054"/>
    </source>
</evidence>
<dbReference type="GO" id="GO:0005737">
    <property type="term" value="C:cytoplasm"/>
    <property type="evidence" value="ECO:0007669"/>
    <property type="project" value="TreeGrafter"/>
</dbReference>
<feature type="region of interest" description="Disordered" evidence="3">
    <location>
        <begin position="240"/>
        <end position="280"/>
    </location>
</feature>
<dbReference type="InterPro" id="IPR007327">
    <property type="entry name" value="TPD52"/>
</dbReference>
<name>K1R5P2_MAGGI</name>
<dbReference type="Pfam" id="PF04201">
    <property type="entry name" value="TPD52"/>
    <property type="match status" value="2"/>
</dbReference>
<dbReference type="AlphaFoldDB" id="K1R5P2"/>
<organism evidence="4">
    <name type="scientific">Magallana gigas</name>
    <name type="common">Pacific oyster</name>
    <name type="synonym">Crassostrea gigas</name>
    <dbReference type="NCBI Taxonomy" id="29159"/>
    <lineage>
        <taxon>Eukaryota</taxon>
        <taxon>Metazoa</taxon>
        <taxon>Spiralia</taxon>
        <taxon>Lophotrochozoa</taxon>
        <taxon>Mollusca</taxon>
        <taxon>Bivalvia</taxon>
        <taxon>Autobranchia</taxon>
        <taxon>Pteriomorphia</taxon>
        <taxon>Ostreida</taxon>
        <taxon>Ostreoidea</taxon>
        <taxon>Ostreidae</taxon>
        <taxon>Magallana</taxon>
    </lineage>
</organism>
<dbReference type="EMBL" id="JH818926">
    <property type="protein sequence ID" value="EKC36515.1"/>
    <property type="molecule type" value="Genomic_DNA"/>
</dbReference>
<dbReference type="HOGENOM" id="CLU_994816_0_0_1"/>
<evidence type="ECO:0000313" key="4">
    <source>
        <dbReference type="EMBL" id="EKC36515.1"/>
    </source>
</evidence>
<dbReference type="PANTHER" id="PTHR19307:SF14">
    <property type="entry name" value="TUMOR PROTEIN D52"/>
    <property type="match status" value="1"/>
</dbReference>
<evidence type="ECO:0000256" key="3">
    <source>
        <dbReference type="SAM" id="MobiDB-lite"/>
    </source>
</evidence>
<feature type="compositionally biased region" description="Polar residues" evidence="3">
    <location>
        <begin position="259"/>
        <end position="272"/>
    </location>
</feature>
<reference evidence="4" key="1">
    <citation type="journal article" date="2012" name="Nature">
        <title>The oyster genome reveals stress adaptation and complexity of shell formation.</title>
        <authorList>
            <person name="Zhang G."/>
            <person name="Fang X."/>
            <person name="Guo X."/>
            <person name="Li L."/>
            <person name="Luo R."/>
            <person name="Xu F."/>
            <person name="Yang P."/>
            <person name="Zhang L."/>
            <person name="Wang X."/>
            <person name="Qi H."/>
            <person name="Xiong Z."/>
            <person name="Que H."/>
            <person name="Xie Y."/>
            <person name="Holland P.W."/>
            <person name="Paps J."/>
            <person name="Zhu Y."/>
            <person name="Wu F."/>
            <person name="Chen Y."/>
            <person name="Wang J."/>
            <person name="Peng C."/>
            <person name="Meng J."/>
            <person name="Yang L."/>
            <person name="Liu J."/>
            <person name="Wen B."/>
            <person name="Zhang N."/>
            <person name="Huang Z."/>
            <person name="Zhu Q."/>
            <person name="Feng Y."/>
            <person name="Mount A."/>
            <person name="Hedgecock D."/>
            <person name="Xu Z."/>
            <person name="Liu Y."/>
            <person name="Domazet-Loso T."/>
            <person name="Du Y."/>
            <person name="Sun X."/>
            <person name="Zhang S."/>
            <person name="Liu B."/>
            <person name="Cheng P."/>
            <person name="Jiang X."/>
            <person name="Li J."/>
            <person name="Fan D."/>
            <person name="Wang W."/>
            <person name="Fu W."/>
            <person name="Wang T."/>
            <person name="Wang B."/>
            <person name="Zhang J."/>
            <person name="Peng Z."/>
            <person name="Li Y."/>
            <person name="Li N."/>
            <person name="Wang J."/>
            <person name="Chen M."/>
            <person name="He Y."/>
            <person name="Tan F."/>
            <person name="Song X."/>
            <person name="Zheng Q."/>
            <person name="Huang R."/>
            <person name="Yang H."/>
            <person name="Du X."/>
            <person name="Chen L."/>
            <person name="Yang M."/>
            <person name="Gaffney P.M."/>
            <person name="Wang S."/>
            <person name="Luo L."/>
            <person name="She Z."/>
            <person name="Ming Y."/>
            <person name="Huang W."/>
            <person name="Zhang S."/>
            <person name="Huang B."/>
            <person name="Zhang Y."/>
            <person name="Qu T."/>
            <person name="Ni P."/>
            <person name="Miao G."/>
            <person name="Wang J."/>
            <person name="Wang Q."/>
            <person name="Steinberg C.E."/>
            <person name="Wang H."/>
            <person name="Li N."/>
            <person name="Qian L."/>
            <person name="Zhang G."/>
            <person name="Li Y."/>
            <person name="Yang H."/>
            <person name="Liu X."/>
            <person name="Wang J."/>
            <person name="Yin Y."/>
            <person name="Wang J."/>
        </authorList>
    </citation>
    <scope>NUCLEOTIDE SEQUENCE [LARGE SCALE GENOMIC DNA]</scope>
    <source>
        <strain evidence="4">05x7-T-G4-1.051#20</strain>
    </source>
</reference>
<accession>K1R5P2</accession>
<protein>
    <submittedName>
        <fullName evidence="4">Tumor protein D54</fullName>
    </submittedName>
</protein>
<dbReference type="PANTHER" id="PTHR19307">
    <property type="entry name" value="TUMOR PROTEIN D52"/>
    <property type="match status" value="1"/>
</dbReference>
<feature type="compositionally biased region" description="Basic and acidic residues" evidence="3">
    <location>
        <begin position="244"/>
        <end position="258"/>
    </location>
</feature>
<dbReference type="InParanoid" id="K1R5P2"/>
<comment type="similarity">
    <text evidence="1">Belongs to the TPD52 family.</text>
</comment>